<organism evidence="2 4">
    <name type="scientific">Vibrio owensii</name>
    <dbReference type="NCBI Taxonomy" id="696485"/>
    <lineage>
        <taxon>Bacteria</taxon>
        <taxon>Pseudomonadati</taxon>
        <taxon>Pseudomonadota</taxon>
        <taxon>Gammaproteobacteria</taxon>
        <taxon>Vibrionales</taxon>
        <taxon>Vibrionaceae</taxon>
        <taxon>Vibrio</taxon>
    </lineage>
</organism>
<gene>
    <name evidence="2" type="ORF">APZ19_09240</name>
    <name evidence="1" type="ORF">D0812_27555</name>
</gene>
<evidence type="ECO:0000313" key="1">
    <source>
        <dbReference type="EMBL" id="AYO18099.1"/>
    </source>
</evidence>
<name>A0AAP9GCE8_9VIBR</name>
<dbReference type="EMBL" id="CP045859">
    <property type="protein sequence ID" value="QGH47257.1"/>
    <property type="molecule type" value="Genomic_DNA"/>
</dbReference>
<keyword evidence="3" id="KW-1185">Reference proteome</keyword>
<reference evidence="2 4" key="1">
    <citation type="journal article" date="2015" name="Genome Announc.">
        <title>Draft Genome Sequence of Vibrio owensii Strain SH-14, Which Causes Shrimp Acute Hepatopancreatic Necrosis Disease.</title>
        <authorList>
            <person name="Liu L."/>
            <person name="Xiao J."/>
            <person name="Xia X."/>
            <person name="Pan Y."/>
            <person name="Yan S."/>
            <person name="Wang Y."/>
        </authorList>
    </citation>
    <scope>NUCLEOTIDE SEQUENCE [LARGE SCALE GENOMIC DNA]</scope>
    <source>
        <strain evidence="2 4">SH14</strain>
    </source>
</reference>
<dbReference type="EMBL" id="CP033138">
    <property type="protein sequence ID" value="AYO18099.1"/>
    <property type="molecule type" value="Genomic_DNA"/>
</dbReference>
<dbReference type="Proteomes" id="UP000390336">
    <property type="component" value="Chromosome 1"/>
</dbReference>
<dbReference type="RefSeq" id="WP_054824815.1">
    <property type="nucleotide sequence ID" value="NZ_CP045859.1"/>
</dbReference>
<evidence type="ECO:0000313" key="3">
    <source>
        <dbReference type="Proteomes" id="UP000272136"/>
    </source>
</evidence>
<reference evidence="2" key="3">
    <citation type="submission" date="2019-11" db="EMBL/GenBank/DDBJ databases">
        <title>Complete genome sequence of Vibrio owensii SH-14 isolated from shrimp with acute hepatopancreatic necrosis diease.</title>
        <authorList>
            <person name="Liang X."/>
            <person name="Wang Y."/>
        </authorList>
    </citation>
    <scope>NUCLEOTIDE SEQUENCE</scope>
    <source>
        <strain evidence="2">SH14</strain>
    </source>
</reference>
<sequence length="147" mass="16223">MAMQLKTLQSMVTPEGVSDSLDDQIYASLTYNDTKNATIACRSAARWCYGFLGKYGRLDSSFSDDDLEVLTEAMTQMAIYELLLISQFDENGEQYKEDAENLLNAALGITKDGDGQSTFVGGATAKDEKSHIAKPYCALAHRNKSIW</sequence>
<accession>A0AAP9GCE8</accession>
<reference evidence="1 3" key="2">
    <citation type="submission" date="2018-10" db="EMBL/GenBank/DDBJ databases">
        <title>Whole Genome of Vibrio owensii strain 170502, isolated from Acute Hepatopancreatic Necrosis Disease (AHPND) shrimp.</title>
        <authorList>
            <person name="Yan M."/>
            <person name="Wang X."/>
            <person name="Wang Y."/>
        </authorList>
    </citation>
    <scope>NUCLEOTIDE SEQUENCE [LARGE SCALE GENOMIC DNA]</scope>
    <source>
        <strain evidence="1 3">1700302</strain>
    </source>
</reference>
<evidence type="ECO:0000313" key="2">
    <source>
        <dbReference type="EMBL" id="QGH47257.1"/>
    </source>
</evidence>
<dbReference type="AlphaFoldDB" id="A0AAP9GCE8"/>
<protein>
    <submittedName>
        <fullName evidence="2">Uncharacterized protein</fullName>
    </submittedName>
</protein>
<evidence type="ECO:0000313" key="4">
    <source>
        <dbReference type="Proteomes" id="UP000390336"/>
    </source>
</evidence>
<dbReference type="Proteomes" id="UP000272136">
    <property type="component" value="Chromosome 2"/>
</dbReference>
<proteinExistence type="predicted"/>